<evidence type="ECO:0000313" key="3">
    <source>
        <dbReference type="Proteomes" id="UP000664203"/>
    </source>
</evidence>
<evidence type="ECO:0000256" key="1">
    <source>
        <dbReference type="SAM" id="Coils"/>
    </source>
</evidence>
<dbReference type="Proteomes" id="UP000664203">
    <property type="component" value="Unassembled WGS sequence"/>
</dbReference>
<organism evidence="2 3">
    <name type="scientific">Alectoria fallacina</name>
    <dbReference type="NCBI Taxonomy" id="1903189"/>
    <lineage>
        <taxon>Eukaryota</taxon>
        <taxon>Fungi</taxon>
        <taxon>Dikarya</taxon>
        <taxon>Ascomycota</taxon>
        <taxon>Pezizomycotina</taxon>
        <taxon>Lecanoromycetes</taxon>
        <taxon>OSLEUM clade</taxon>
        <taxon>Lecanoromycetidae</taxon>
        <taxon>Lecanorales</taxon>
        <taxon>Lecanorineae</taxon>
        <taxon>Parmeliaceae</taxon>
        <taxon>Alectoria</taxon>
    </lineage>
</organism>
<name>A0A8H3FWI2_9LECA</name>
<protein>
    <submittedName>
        <fullName evidence="2">Uncharacterized protein</fullName>
    </submittedName>
</protein>
<keyword evidence="3" id="KW-1185">Reference proteome</keyword>
<feature type="coiled-coil region" evidence="1">
    <location>
        <begin position="331"/>
        <end position="358"/>
    </location>
</feature>
<accession>A0A8H3FWI2</accession>
<dbReference type="EMBL" id="CAJPDR010000255">
    <property type="protein sequence ID" value="CAF9928686.1"/>
    <property type="molecule type" value="Genomic_DNA"/>
</dbReference>
<dbReference type="AlphaFoldDB" id="A0A8H3FWI2"/>
<comment type="caution">
    <text evidence="2">The sequence shown here is derived from an EMBL/GenBank/DDBJ whole genome shotgun (WGS) entry which is preliminary data.</text>
</comment>
<sequence length="404" mass="46344">MNLDEGARLWEDLKAETGYTPYFAYLEAHEENHSHLWFSKEALRDLIVNTAPSYDHGCAIVDVQGEDSTCCKLNLRCRSTSGTKILSALRQPPATTSFGIVLWDSTSLNEETLDALALGLKLRVHFFNAFLARHPKTPARLDLGTGWKISDDVVVIGQYVMTFVRDYLPANPDAAPIILIAGVDQDYLQINSDLDETFAFQNLATQATKKMPNSLDQLSEWMREYFRRLEIDIKKGKGLGRNDMDLTFSPLTALLQFNMPLFRLECRAARAYYFQATKSRHTETVEKSLKDVFKRRYLLRRMIEDSEDNSLRLRDYTHSLMRHDTPQSQSLMTLEGDLQQIRLEATRLEAEIRDYLQLQTGELALEESKNSIELSNFQIEEAKRGKFKLPRNQKLLAKSSSENL</sequence>
<gene>
    <name evidence="2" type="ORF">ALECFALPRED_004113</name>
</gene>
<keyword evidence="1" id="KW-0175">Coiled coil</keyword>
<dbReference type="OrthoDB" id="3231000at2759"/>
<proteinExistence type="predicted"/>
<reference evidence="2" key="1">
    <citation type="submission" date="2021-03" db="EMBL/GenBank/DDBJ databases">
        <authorList>
            <person name="Tagirdzhanova G."/>
        </authorList>
    </citation>
    <scope>NUCLEOTIDE SEQUENCE</scope>
</reference>
<evidence type="ECO:0000313" key="2">
    <source>
        <dbReference type="EMBL" id="CAF9928686.1"/>
    </source>
</evidence>